<comment type="caution">
    <text evidence="1">The sequence shown here is derived from an EMBL/GenBank/DDBJ whole genome shotgun (WGS) entry which is preliminary data.</text>
</comment>
<gene>
    <name evidence="1" type="ORF">QFC20_004366</name>
</gene>
<accession>A0ACC2W172</accession>
<name>A0ACC2W172_9TREE</name>
<organism evidence="1 2">
    <name type="scientific">Naganishia adeliensis</name>
    <dbReference type="NCBI Taxonomy" id="92952"/>
    <lineage>
        <taxon>Eukaryota</taxon>
        <taxon>Fungi</taxon>
        <taxon>Dikarya</taxon>
        <taxon>Basidiomycota</taxon>
        <taxon>Agaricomycotina</taxon>
        <taxon>Tremellomycetes</taxon>
        <taxon>Filobasidiales</taxon>
        <taxon>Filobasidiaceae</taxon>
        <taxon>Naganishia</taxon>
    </lineage>
</organism>
<reference evidence="1" key="1">
    <citation type="submission" date="2023-04" db="EMBL/GenBank/DDBJ databases">
        <title>Draft Genome sequencing of Naganishia species isolated from polar environments using Oxford Nanopore Technology.</title>
        <authorList>
            <person name="Leo P."/>
            <person name="Venkateswaran K."/>
        </authorList>
    </citation>
    <scope>NUCLEOTIDE SEQUENCE</scope>
    <source>
        <strain evidence="1">MNA-CCFEE 5262</strain>
    </source>
</reference>
<protein>
    <submittedName>
        <fullName evidence="1">Uncharacterized protein</fullName>
    </submittedName>
</protein>
<dbReference type="Proteomes" id="UP001230649">
    <property type="component" value="Unassembled WGS sequence"/>
</dbReference>
<keyword evidence="2" id="KW-1185">Reference proteome</keyword>
<evidence type="ECO:0000313" key="2">
    <source>
        <dbReference type="Proteomes" id="UP001230649"/>
    </source>
</evidence>
<evidence type="ECO:0000313" key="1">
    <source>
        <dbReference type="EMBL" id="KAJ9105080.1"/>
    </source>
</evidence>
<dbReference type="EMBL" id="JASBWS010000050">
    <property type="protein sequence ID" value="KAJ9105080.1"/>
    <property type="molecule type" value="Genomic_DNA"/>
</dbReference>
<proteinExistence type="predicted"/>
<sequence length="201" mass="20517">MPAFKSPAKTLIKRHLWLPMIMALFLIKGKAAKAQDSSSIDYDQECVNSCFGGFQTALQTFCPGGNEENGVYDCAATSCDWTKEAANMYIAGYLIQSSKANNTFCGQASQTSGTSHIASATNATASGSSSLSTSVRTSKASSAAQPIQTGPGPAASAGTTKDDPAAADQKAGTAAGLSGMRNQGVGALALLLLTAAMMSLL</sequence>